<dbReference type="SUPFAM" id="SSF56327">
    <property type="entry name" value="LDH C-terminal domain-like"/>
    <property type="match status" value="1"/>
</dbReference>
<dbReference type="InterPro" id="IPR015955">
    <property type="entry name" value="Lactate_DH/Glyco_Ohase_4_C"/>
</dbReference>
<comment type="similarity">
    <text evidence="1">Belongs to the LDH/MDH superfamily. MDH type 1 family.</text>
</comment>
<dbReference type="InterPro" id="IPR001236">
    <property type="entry name" value="Lactate/malate_DH_N"/>
</dbReference>
<evidence type="ECO:0000313" key="11">
    <source>
        <dbReference type="EMBL" id="KAF4303276.1"/>
    </source>
</evidence>
<dbReference type="OrthoDB" id="4069699at2759"/>
<feature type="region of interest" description="Disordered" evidence="7">
    <location>
        <begin position="1"/>
        <end position="72"/>
    </location>
</feature>
<evidence type="ECO:0000259" key="10">
    <source>
        <dbReference type="Pfam" id="PF02866"/>
    </source>
</evidence>
<dbReference type="Pfam" id="PF02866">
    <property type="entry name" value="Ldh_1_C"/>
    <property type="match status" value="1"/>
</dbReference>
<evidence type="ECO:0000256" key="5">
    <source>
        <dbReference type="ARBA" id="ARBA00023002"/>
    </source>
</evidence>
<dbReference type="NCBIfam" id="TIGR01772">
    <property type="entry name" value="MDH_euk_gproteo"/>
    <property type="match status" value="1"/>
</dbReference>
<feature type="region of interest" description="Disordered" evidence="7">
    <location>
        <begin position="264"/>
        <end position="286"/>
    </location>
</feature>
<accession>A0A8H4IL89</accession>
<dbReference type="Gene3D" id="1.10.20.10">
    <property type="entry name" value="Histone, subunit A"/>
    <property type="match status" value="1"/>
</dbReference>
<dbReference type="GO" id="GO:0003677">
    <property type="term" value="F:DNA binding"/>
    <property type="evidence" value="ECO:0007669"/>
    <property type="project" value="InterPro"/>
</dbReference>
<sequence>MDPANLQGHGQQQKMRQNAPPRRYDGQNGNPLYDPSNGGHYADSKRPGYQPSHLLTRDSTGASASIAAQGHAPDPQVFTGQWANVNQGLSGQYRDILNTYWQQQVTKLETDEHDYKLHQLPLARIKKVMKADPEVKMISAEAPILFAKGCDIFITELTMRAWIHAEENKRRTLQRSDIASALAKSDMFDFLIDIVPREEASSHKRSGGQSSAAAASANTQAQPGAVQQQTGMHPPPHPMAPPDYGMAQHMQEPDYRAQQQGMFAPPVQNDPAAYGQPTQQMFDPSMYGGYQMPQQQMYSVGGQRAPDPTGAGDPSHSYGAHDPAHYQPCGKHKGGIAFGREGESGGQDCFLLKPRFLVKPGIGIADEVARNIPKSGSTASFAEAVATNLDDTGGYGRATYYPGVPRPANLAHPVGWLAEQLCRNPTRASPLHVPRRPPFTTPASTQLYPSYPSNTRAFSCTPPLHHLEANSLSHNPIHTPSHTGKMVKAVVAGASGGIGQPLSLLLKASPLIDELALYDVVNTPGVATDLSHISSPAKTTGYLPKDDGLKKAFTGADLVVIPAGIPRKPGMTRDDLFKINAGIVRDIVQGIADNAPDAFILVISNPVNSTVPIAAEVLKRAGKFNPKKLFGVTTLDVVRAQTFVAEIVGEKNPANLKIPVVGGHSGETIVPLFTQAQPSVNIPADKLDALVNRVQFGGDEVVKAKDGAGSATLSMAFAGFRFAEKILQAVKGETGIVEPTFVYLPGVEGGDAIAKQTGTDFFAVPVELGADGAKKVIDVVSKANDYEKKLLDVAFKGLKTNIDKGVEFVVNPPPK</sequence>
<comment type="caution">
    <text evidence="11">The sequence shown here is derived from an EMBL/GenBank/DDBJ whole genome shotgun (WGS) entry which is preliminary data.</text>
</comment>
<reference evidence="11" key="1">
    <citation type="submission" date="2020-04" db="EMBL/GenBank/DDBJ databases">
        <title>Genome Assembly and Annotation of Botryosphaeria dothidea sdau 11-99, a Latent Pathogen of Apple Fruit Ring Rot in China.</title>
        <authorList>
            <person name="Yu C."/>
            <person name="Diao Y."/>
            <person name="Lu Q."/>
            <person name="Zhao J."/>
            <person name="Cui S."/>
            <person name="Peng C."/>
            <person name="He B."/>
            <person name="Liu H."/>
        </authorList>
    </citation>
    <scope>NUCLEOTIDE SEQUENCE [LARGE SCALE GENOMIC DNA]</scope>
    <source>
        <strain evidence="11">Sdau11-99</strain>
    </source>
</reference>
<evidence type="ECO:0000259" key="8">
    <source>
        <dbReference type="Pfam" id="PF00056"/>
    </source>
</evidence>
<dbReference type="InterPro" id="IPR001252">
    <property type="entry name" value="Malate_DH_AS"/>
</dbReference>
<dbReference type="InterPro" id="IPR009072">
    <property type="entry name" value="Histone-fold"/>
</dbReference>
<dbReference type="InterPro" id="IPR010097">
    <property type="entry name" value="Malate_DH_type1"/>
</dbReference>
<dbReference type="EC" id="1.1.1.37" evidence="3"/>
<evidence type="ECO:0000256" key="7">
    <source>
        <dbReference type="SAM" id="MobiDB-lite"/>
    </source>
</evidence>
<dbReference type="SUPFAM" id="SSF47113">
    <property type="entry name" value="Histone-fold"/>
    <property type="match status" value="1"/>
</dbReference>
<keyword evidence="12" id="KW-1185">Reference proteome</keyword>
<dbReference type="InterPro" id="IPR022383">
    <property type="entry name" value="Lactate/malate_DH_C"/>
</dbReference>
<dbReference type="GO" id="GO:0046982">
    <property type="term" value="F:protein heterodimerization activity"/>
    <property type="evidence" value="ECO:0007669"/>
    <property type="project" value="InterPro"/>
</dbReference>
<dbReference type="Pfam" id="PF00056">
    <property type="entry name" value="Ldh_1_N"/>
    <property type="match status" value="1"/>
</dbReference>
<evidence type="ECO:0000313" key="12">
    <source>
        <dbReference type="Proteomes" id="UP000572817"/>
    </source>
</evidence>
<feature type="region of interest" description="Disordered" evidence="7">
    <location>
        <begin position="299"/>
        <end position="322"/>
    </location>
</feature>
<proteinExistence type="inferred from homology"/>
<dbReference type="GO" id="GO:0030060">
    <property type="term" value="F:L-malate dehydrogenase (NAD+) activity"/>
    <property type="evidence" value="ECO:0007669"/>
    <property type="project" value="UniProtKB-EC"/>
</dbReference>
<dbReference type="GO" id="GO:0006108">
    <property type="term" value="P:malate metabolic process"/>
    <property type="evidence" value="ECO:0007669"/>
    <property type="project" value="InterPro"/>
</dbReference>
<dbReference type="FunFam" id="3.90.110.10:FF:000009">
    <property type="entry name" value="Malate dehydrogenase"/>
    <property type="match status" value="1"/>
</dbReference>
<dbReference type="InterPro" id="IPR007125">
    <property type="entry name" value="H2A/H2B/H3"/>
</dbReference>
<feature type="domain" description="Core Histone H2A/H2B/H3" evidence="9">
    <location>
        <begin position="112"/>
        <end position="182"/>
    </location>
</feature>
<dbReference type="FunFam" id="1.10.20.10:FF:000017">
    <property type="entry name" value="Ccaat-binding factor complex subunit"/>
    <property type="match status" value="1"/>
</dbReference>
<dbReference type="GO" id="GO:0006099">
    <property type="term" value="P:tricarboxylic acid cycle"/>
    <property type="evidence" value="ECO:0007669"/>
    <property type="project" value="UniProtKB-KW"/>
</dbReference>
<dbReference type="Proteomes" id="UP000572817">
    <property type="component" value="Unassembled WGS sequence"/>
</dbReference>
<dbReference type="CDD" id="cd01337">
    <property type="entry name" value="MDH_glyoxysomal_mitochondrial"/>
    <property type="match status" value="1"/>
</dbReference>
<gene>
    <name evidence="11" type="ORF">GTA08_BOTSDO09233</name>
</gene>
<dbReference type="PANTHER" id="PTHR11540">
    <property type="entry name" value="MALATE AND LACTATE DEHYDROGENASE"/>
    <property type="match status" value="1"/>
</dbReference>
<evidence type="ECO:0000256" key="6">
    <source>
        <dbReference type="ARBA" id="ARBA00023027"/>
    </source>
</evidence>
<dbReference type="EMBL" id="WWBZ02000062">
    <property type="protein sequence ID" value="KAF4303276.1"/>
    <property type="molecule type" value="Genomic_DNA"/>
</dbReference>
<dbReference type="Pfam" id="PF00125">
    <property type="entry name" value="Histone"/>
    <property type="match status" value="1"/>
</dbReference>
<evidence type="ECO:0000256" key="3">
    <source>
        <dbReference type="ARBA" id="ARBA00012995"/>
    </source>
</evidence>
<feature type="domain" description="Lactate/malate dehydrogenase N-terminal" evidence="8">
    <location>
        <begin position="488"/>
        <end position="631"/>
    </location>
</feature>
<organism evidence="11 12">
    <name type="scientific">Botryosphaeria dothidea</name>
    <dbReference type="NCBI Taxonomy" id="55169"/>
    <lineage>
        <taxon>Eukaryota</taxon>
        <taxon>Fungi</taxon>
        <taxon>Dikarya</taxon>
        <taxon>Ascomycota</taxon>
        <taxon>Pezizomycotina</taxon>
        <taxon>Dothideomycetes</taxon>
        <taxon>Dothideomycetes incertae sedis</taxon>
        <taxon>Botryosphaeriales</taxon>
        <taxon>Botryosphaeriaceae</taxon>
        <taxon>Botryosphaeria</taxon>
    </lineage>
</organism>
<keyword evidence="5" id="KW-0560">Oxidoreductase</keyword>
<dbReference type="FunFam" id="3.40.50.720:FF:000013">
    <property type="entry name" value="Malate dehydrogenase"/>
    <property type="match status" value="1"/>
</dbReference>
<name>A0A8H4IL89_9PEZI</name>
<dbReference type="Gene3D" id="3.40.50.720">
    <property type="entry name" value="NAD(P)-binding Rossmann-like Domain"/>
    <property type="match status" value="1"/>
</dbReference>
<feature type="region of interest" description="Disordered" evidence="7">
    <location>
        <begin position="201"/>
        <end position="247"/>
    </location>
</feature>
<dbReference type="SUPFAM" id="SSF51735">
    <property type="entry name" value="NAD(P)-binding Rossmann-fold domains"/>
    <property type="match status" value="1"/>
</dbReference>
<comment type="subunit">
    <text evidence="2">Homodimer.</text>
</comment>
<keyword evidence="4" id="KW-0816">Tricarboxylic acid cycle</keyword>
<dbReference type="PANTHER" id="PTHR11540:SF16">
    <property type="entry name" value="MALATE DEHYDROGENASE, MITOCHONDRIAL"/>
    <property type="match status" value="1"/>
</dbReference>
<dbReference type="PROSITE" id="PS00068">
    <property type="entry name" value="MDH"/>
    <property type="match status" value="1"/>
</dbReference>
<evidence type="ECO:0000259" key="9">
    <source>
        <dbReference type="Pfam" id="PF00125"/>
    </source>
</evidence>
<dbReference type="AlphaFoldDB" id="A0A8H4IL89"/>
<keyword evidence="6" id="KW-0520">NAD</keyword>
<feature type="domain" description="Lactate/malate dehydrogenase C-terminal" evidence="10">
    <location>
        <begin position="633"/>
        <end position="809"/>
    </location>
</feature>
<dbReference type="CDD" id="cd22908">
    <property type="entry name" value="HFD_NFYC-like"/>
    <property type="match status" value="1"/>
</dbReference>
<dbReference type="InterPro" id="IPR036291">
    <property type="entry name" value="NAD(P)-bd_dom_sf"/>
</dbReference>
<feature type="compositionally biased region" description="Low complexity" evidence="7">
    <location>
        <begin position="207"/>
        <end position="225"/>
    </location>
</feature>
<protein>
    <recommendedName>
        <fullName evidence="3">malate dehydrogenase</fullName>
        <ecNumber evidence="3">1.1.1.37</ecNumber>
    </recommendedName>
</protein>
<dbReference type="GO" id="GO:0005829">
    <property type="term" value="C:cytosol"/>
    <property type="evidence" value="ECO:0007669"/>
    <property type="project" value="TreeGrafter"/>
</dbReference>
<evidence type="ECO:0000256" key="2">
    <source>
        <dbReference type="ARBA" id="ARBA00011738"/>
    </source>
</evidence>
<dbReference type="Gene3D" id="3.90.110.10">
    <property type="entry name" value="Lactate dehydrogenase/glycoside hydrolase, family 4, C-terminal"/>
    <property type="match status" value="1"/>
</dbReference>
<evidence type="ECO:0000256" key="4">
    <source>
        <dbReference type="ARBA" id="ARBA00022532"/>
    </source>
</evidence>
<evidence type="ECO:0000256" key="1">
    <source>
        <dbReference type="ARBA" id="ARBA00008824"/>
    </source>
</evidence>